<keyword evidence="5 8" id="KW-0472">Membrane</keyword>
<evidence type="ECO:0000313" key="10">
    <source>
        <dbReference type="EMBL" id="PQO34501.1"/>
    </source>
</evidence>
<dbReference type="EMBL" id="PUHY01000010">
    <property type="protein sequence ID" value="PQO34501.1"/>
    <property type="molecule type" value="Genomic_DNA"/>
</dbReference>
<accession>A0A2S8FQP1</accession>
<keyword evidence="4 8" id="KW-1133">Transmembrane helix</keyword>
<keyword evidence="3 6" id="KW-0812">Transmembrane</keyword>
<feature type="transmembrane region" description="Helical" evidence="8">
    <location>
        <begin position="422"/>
        <end position="447"/>
    </location>
</feature>
<feature type="transmembrane region" description="Helical" evidence="8">
    <location>
        <begin position="389"/>
        <end position="410"/>
    </location>
</feature>
<dbReference type="InterPro" id="IPR000883">
    <property type="entry name" value="Cyt_C_Oxase_1"/>
</dbReference>
<organism evidence="10 11">
    <name type="scientific">Blastopirellula marina</name>
    <dbReference type="NCBI Taxonomy" id="124"/>
    <lineage>
        <taxon>Bacteria</taxon>
        <taxon>Pseudomonadati</taxon>
        <taxon>Planctomycetota</taxon>
        <taxon>Planctomycetia</taxon>
        <taxon>Pirellulales</taxon>
        <taxon>Pirellulaceae</taxon>
        <taxon>Blastopirellula</taxon>
    </lineage>
</organism>
<evidence type="ECO:0000256" key="2">
    <source>
        <dbReference type="ARBA" id="ARBA00022660"/>
    </source>
</evidence>
<feature type="transmembrane region" description="Helical" evidence="8">
    <location>
        <begin position="350"/>
        <end position="368"/>
    </location>
</feature>
<dbReference type="Gene3D" id="1.20.210.10">
    <property type="entry name" value="Cytochrome c oxidase-like, subunit I domain"/>
    <property type="match status" value="1"/>
</dbReference>
<keyword evidence="6" id="KW-0408">Iron</keyword>
<sequence>MSSITADGHASHAHSSSEFGVGEFISTYVFSRDHKVIGIQFLFSTLLWFLVGGLLAIGIRWQLAWPWSDMPVIGPMLFSAEGGQISPEFYTMLFTMHATVMTFLVIIPILAGAFGNYLIPLMIGADDMAFPTLNMLSYWVMWPAFFFFGGSFFVAGNGASSGWTSYPPLSSVPESAPGSGLAQTMWLLGLTCVGISSMMGSVNYLTTIIQMRAPGMTMMRLPLTIWGMFITALLQAFALPVLTAAGFMQLLDRTVGTGFFIPEALSVNNSPMAPGGGQPLLWQHLFWFYSHPAVYIMILPAMGMVSDILCCFARKPLFGYKPMVYAMNGIAGLGFIVWGHHMFVSGMNPGLGMTFMVATMMIALPSAVKTFNWLGTIYGGKIQFTTPMLFSLAFVSMFVVGGLSGIFMAATPVDIFIHDTYYIVAHFHYVLFGGTAMAVFGAIYFWFPKMFGRTMNEFWGKVHFLLTFVFLNGTFFTMHILGAVGFPRRLADPYHYETFRHLQPINQFMTICAILMVASQIPFILNFFYSMFFGPKAGRNPWHANGLEWQAPSPPGHGNFDFQPIVYRGPYEYGSPETDQDYYPQTQPPTERGKADVPPTLAAD</sequence>
<dbReference type="Proteomes" id="UP000238322">
    <property type="component" value="Unassembled WGS sequence"/>
</dbReference>
<dbReference type="AlphaFoldDB" id="A0A2S8FQP1"/>
<dbReference type="GO" id="GO:0009060">
    <property type="term" value="P:aerobic respiration"/>
    <property type="evidence" value="ECO:0007669"/>
    <property type="project" value="InterPro"/>
</dbReference>
<feature type="transmembrane region" description="Helical" evidence="8">
    <location>
        <begin position="505"/>
        <end position="529"/>
    </location>
</feature>
<feature type="region of interest" description="Disordered" evidence="7">
    <location>
        <begin position="570"/>
        <end position="604"/>
    </location>
</feature>
<evidence type="ECO:0000256" key="6">
    <source>
        <dbReference type="RuleBase" id="RU000370"/>
    </source>
</evidence>
<feature type="transmembrane region" description="Helical" evidence="8">
    <location>
        <begin position="293"/>
        <end position="313"/>
    </location>
</feature>
<feature type="transmembrane region" description="Helical" evidence="8">
    <location>
        <begin position="41"/>
        <end position="61"/>
    </location>
</feature>
<keyword evidence="6" id="KW-0813">Transport</keyword>
<protein>
    <submittedName>
        <fullName evidence="10">Cytochrome c oxidase subunit I</fullName>
    </submittedName>
</protein>
<dbReference type="GO" id="GO:0022904">
    <property type="term" value="P:respiratory electron transport chain"/>
    <property type="evidence" value="ECO:0007669"/>
    <property type="project" value="TreeGrafter"/>
</dbReference>
<proteinExistence type="inferred from homology"/>
<feature type="domain" description="Cytochrome oxidase subunit I profile" evidence="9">
    <location>
        <begin position="24"/>
        <end position="567"/>
    </location>
</feature>
<keyword evidence="6" id="KW-0249">Electron transport</keyword>
<dbReference type="GO" id="GO:0004129">
    <property type="term" value="F:cytochrome-c oxidase activity"/>
    <property type="evidence" value="ECO:0007669"/>
    <property type="project" value="InterPro"/>
</dbReference>
<dbReference type="OrthoDB" id="9759913at2"/>
<dbReference type="PANTHER" id="PTHR10422">
    <property type="entry name" value="CYTOCHROME C OXIDASE SUBUNIT 1"/>
    <property type="match status" value="1"/>
</dbReference>
<dbReference type="GO" id="GO:0015990">
    <property type="term" value="P:electron transport coupled proton transport"/>
    <property type="evidence" value="ECO:0007669"/>
    <property type="project" value="TreeGrafter"/>
</dbReference>
<keyword evidence="6" id="KW-0349">Heme</keyword>
<evidence type="ECO:0000259" key="9">
    <source>
        <dbReference type="PROSITE" id="PS50855"/>
    </source>
</evidence>
<comment type="caution">
    <text evidence="10">The sequence shown here is derived from an EMBL/GenBank/DDBJ whole genome shotgun (WGS) entry which is preliminary data.</text>
</comment>
<feature type="transmembrane region" description="Helical" evidence="8">
    <location>
        <begin position="184"/>
        <end position="205"/>
    </location>
</feature>
<evidence type="ECO:0000256" key="8">
    <source>
        <dbReference type="SAM" id="Phobius"/>
    </source>
</evidence>
<dbReference type="GO" id="GO:0016020">
    <property type="term" value="C:membrane"/>
    <property type="evidence" value="ECO:0007669"/>
    <property type="project" value="UniProtKB-SubCell"/>
</dbReference>
<feature type="transmembrane region" description="Helical" evidence="8">
    <location>
        <begin position="225"/>
        <end position="248"/>
    </location>
</feature>
<feature type="transmembrane region" description="Helical" evidence="8">
    <location>
        <begin position="325"/>
        <end position="344"/>
    </location>
</feature>
<dbReference type="SUPFAM" id="SSF81442">
    <property type="entry name" value="Cytochrome c oxidase subunit I-like"/>
    <property type="match status" value="1"/>
</dbReference>
<evidence type="ECO:0000256" key="5">
    <source>
        <dbReference type="ARBA" id="ARBA00023136"/>
    </source>
</evidence>
<comment type="subcellular location">
    <subcellularLocation>
        <location evidence="1">Membrane</location>
        <topology evidence="1">Multi-pass membrane protein</topology>
    </subcellularLocation>
</comment>
<feature type="transmembrane region" description="Helical" evidence="8">
    <location>
        <begin position="459"/>
        <end position="485"/>
    </location>
</feature>
<feature type="transmembrane region" description="Helical" evidence="8">
    <location>
        <begin position="140"/>
        <end position="164"/>
    </location>
</feature>
<evidence type="ECO:0000256" key="4">
    <source>
        <dbReference type="ARBA" id="ARBA00022989"/>
    </source>
</evidence>
<feature type="transmembrane region" description="Helical" evidence="8">
    <location>
        <begin position="96"/>
        <end position="119"/>
    </location>
</feature>
<dbReference type="PROSITE" id="PS50855">
    <property type="entry name" value="COX1"/>
    <property type="match status" value="1"/>
</dbReference>
<dbReference type="InterPro" id="IPR036927">
    <property type="entry name" value="Cyt_c_oxase-like_su1_sf"/>
</dbReference>
<gene>
    <name evidence="10" type="ORF">C5Y83_13360</name>
</gene>
<evidence type="ECO:0000256" key="3">
    <source>
        <dbReference type="ARBA" id="ARBA00022692"/>
    </source>
</evidence>
<dbReference type="Pfam" id="PF00115">
    <property type="entry name" value="COX1"/>
    <property type="match status" value="1"/>
</dbReference>
<dbReference type="PROSITE" id="PS00077">
    <property type="entry name" value="COX1_CUB"/>
    <property type="match status" value="1"/>
</dbReference>
<dbReference type="PANTHER" id="PTHR10422:SF18">
    <property type="entry name" value="CYTOCHROME C OXIDASE SUBUNIT 1"/>
    <property type="match status" value="1"/>
</dbReference>
<dbReference type="PRINTS" id="PR01165">
    <property type="entry name" value="CYCOXIDASEI"/>
</dbReference>
<dbReference type="InterPro" id="IPR023615">
    <property type="entry name" value="Cyt_c_Oxase_su1_BS"/>
</dbReference>
<evidence type="ECO:0000256" key="7">
    <source>
        <dbReference type="SAM" id="MobiDB-lite"/>
    </source>
</evidence>
<keyword evidence="6" id="KW-0479">Metal-binding</keyword>
<comment type="similarity">
    <text evidence="6">Belongs to the heme-copper respiratory oxidase family.</text>
</comment>
<evidence type="ECO:0000256" key="1">
    <source>
        <dbReference type="ARBA" id="ARBA00004141"/>
    </source>
</evidence>
<reference evidence="10 11" key="1">
    <citation type="submission" date="2018-02" db="EMBL/GenBank/DDBJ databases">
        <title>Comparative genomes isolates from brazilian mangrove.</title>
        <authorList>
            <person name="Araujo J.E."/>
            <person name="Taketani R.G."/>
            <person name="Silva M.C.P."/>
            <person name="Loureco M.V."/>
            <person name="Andreote F.D."/>
        </authorList>
    </citation>
    <scope>NUCLEOTIDE SEQUENCE [LARGE SCALE GENOMIC DNA]</scope>
    <source>
        <strain evidence="10 11">Hex-1 MGV</strain>
    </source>
</reference>
<evidence type="ECO:0000313" key="11">
    <source>
        <dbReference type="Proteomes" id="UP000238322"/>
    </source>
</evidence>
<dbReference type="InterPro" id="IPR023616">
    <property type="entry name" value="Cyt_c_oxase-like_su1_dom"/>
</dbReference>
<dbReference type="RefSeq" id="WP_105330232.1">
    <property type="nucleotide sequence ID" value="NZ_PUHY01000010.1"/>
</dbReference>
<name>A0A2S8FQP1_9BACT</name>
<keyword evidence="2 6" id="KW-0679">Respiratory chain</keyword>
<dbReference type="GO" id="GO:0020037">
    <property type="term" value="F:heme binding"/>
    <property type="evidence" value="ECO:0007669"/>
    <property type="project" value="InterPro"/>
</dbReference>